<keyword evidence="1" id="KW-0472">Membrane</keyword>
<organism evidence="2 3">
    <name type="scientific">Oceanirhabdus seepicola</name>
    <dbReference type="NCBI Taxonomy" id="2828781"/>
    <lineage>
        <taxon>Bacteria</taxon>
        <taxon>Bacillati</taxon>
        <taxon>Bacillota</taxon>
        <taxon>Clostridia</taxon>
        <taxon>Eubacteriales</taxon>
        <taxon>Clostridiaceae</taxon>
        <taxon>Oceanirhabdus</taxon>
    </lineage>
</organism>
<keyword evidence="1" id="KW-1133">Transmembrane helix</keyword>
<feature type="transmembrane region" description="Helical" evidence="1">
    <location>
        <begin position="127"/>
        <end position="149"/>
    </location>
</feature>
<comment type="caution">
    <text evidence="2">The sequence shown here is derived from an EMBL/GenBank/DDBJ whole genome shotgun (WGS) entry which is preliminary data.</text>
</comment>
<feature type="transmembrane region" description="Helical" evidence="1">
    <location>
        <begin position="231"/>
        <end position="252"/>
    </location>
</feature>
<feature type="transmembrane region" description="Helical" evidence="1">
    <location>
        <begin position="309"/>
        <end position="330"/>
    </location>
</feature>
<protein>
    <submittedName>
        <fullName evidence="2">Uncharacterized protein</fullName>
    </submittedName>
</protein>
<dbReference type="AlphaFoldDB" id="A0A9J6NYC1"/>
<keyword evidence="1" id="KW-0812">Transmembrane</keyword>
<evidence type="ECO:0000313" key="2">
    <source>
        <dbReference type="EMBL" id="MCM1988889.1"/>
    </source>
</evidence>
<evidence type="ECO:0000256" key="1">
    <source>
        <dbReference type="SAM" id="Phobius"/>
    </source>
</evidence>
<reference evidence="2" key="1">
    <citation type="journal article" date="2021" name="mSystems">
        <title>Bacteria and Archaea Synergistically Convert Glycine Betaine to Biogenic Methane in the Formosa Cold Seep of the South China Sea.</title>
        <authorList>
            <person name="Li L."/>
            <person name="Zhang W."/>
            <person name="Zhang S."/>
            <person name="Song L."/>
            <person name="Sun Q."/>
            <person name="Zhang H."/>
            <person name="Xiang H."/>
            <person name="Dong X."/>
        </authorList>
    </citation>
    <scope>NUCLEOTIDE SEQUENCE</scope>
    <source>
        <strain evidence="2">ZWT</strain>
    </source>
</reference>
<accession>A0A9J6NYC1</accession>
<feature type="transmembrane region" description="Helical" evidence="1">
    <location>
        <begin position="80"/>
        <end position="107"/>
    </location>
</feature>
<feature type="transmembrane region" description="Helical" evidence="1">
    <location>
        <begin position="259"/>
        <end position="278"/>
    </location>
</feature>
<gene>
    <name evidence="2" type="ORF">KDK92_03980</name>
</gene>
<reference evidence="2" key="2">
    <citation type="submission" date="2021-04" db="EMBL/GenBank/DDBJ databases">
        <authorList>
            <person name="Dong X."/>
        </authorList>
    </citation>
    <scope>NUCLEOTIDE SEQUENCE</scope>
    <source>
        <strain evidence="2">ZWT</strain>
    </source>
</reference>
<keyword evidence="3" id="KW-1185">Reference proteome</keyword>
<proteinExistence type="predicted"/>
<dbReference type="EMBL" id="JAGSOJ010000001">
    <property type="protein sequence ID" value="MCM1988889.1"/>
    <property type="molecule type" value="Genomic_DNA"/>
</dbReference>
<name>A0A9J6NYC1_9CLOT</name>
<evidence type="ECO:0000313" key="3">
    <source>
        <dbReference type="Proteomes" id="UP001056429"/>
    </source>
</evidence>
<dbReference type="RefSeq" id="WP_250857753.1">
    <property type="nucleotide sequence ID" value="NZ_JAGSOJ010000001.1"/>
</dbReference>
<sequence>MDFINRYVYAVTKSFAEKQREDIEKELRANIEDMIEQNQGPESYEEKAKKVLLELGDPEVLADDYRGSKRYLIGPQYYETYILVLKIVIGAVFAGISIAIFVESFFLVNENIGSITAENITKITTNYFAALFSGVLQAFAWTTIAFMIAERKNTKINKEHLEKSKWNLSKLPAVPDKKAGISLSNSIFRIIFATIFYTILYSAPQFFAVYLSRGNETIGIPVFNLEVLQGYRVLIMSILILSILIEMLKIYYRRWMLKLSVIHVILTVIATVLALIIVTDSSVWNPNFVTEIIKHFNLTFDFASLTEKIKSWVVAVMVLSSSIEIITVLYKGICYNTKKY</sequence>
<dbReference type="Proteomes" id="UP001056429">
    <property type="component" value="Unassembled WGS sequence"/>
</dbReference>
<feature type="transmembrane region" description="Helical" evidence="1">
    <location>
        <begin position="187"/>
        <end position="211"/>
    </location>
</feature>